<dbReference type="InterPro" id="IPR013320">
    <property type="entry name" value="ConA-like_dom_sf"/>
</dbReference>
<dbReference type="Gene3D" id="2.60.120.200">
    <property type="match status" value="1"/>
</dbReference>
<evidence type="ECO:0008006" key="3">
    <source>
        <dbReference type="Google" id="ProtNLM"/>
    </source>
</evidence>
<proteinExistence type="predicted"/>
<dbReference type="AlphaFoldDB" id="A0A6C0LXA9"/>
<dbReference type="SUPFAM" id="SSF49899">
    <property type="entry name" value="Concanavalin A-like lectins/glucanases"/>
    <property type="match status" value="1"/>
</dbReference>
<dbReference type="EMBL" id="MN740589">
    <property type="protein sequence ID" value="QHU35399.1"/>
    <property type="molecule type" value="Genomic_DNA"/>
</dbReference>
<accession>A0A6C0LXA9</accession>
<keyword evidence="1" id="KW-0472">Membrane</keyword>
<protein>
    <recommendedName>
        <fullName evidence="3">Lectin/glucanase superfamily protein</fullName>
    </recommendedName>
</protein>
<keyword evidence="1" id="KW-1133">Transmembrane helix</keyword>
<organism evidence="2">
    <name type="scientific">viral metagenome</name>
    <dbReference type="NCBI Taxonomy" id="1070528"/>
    <lineage>
        <taxon>unclassified sequences</taxon>
        <taxon>metagenomes</taxon>
        <taxon>organismal metagenomes</taxon>
    </lineage>
</organism>
<evidence type="ECO:0000256" key="1">
    <source>
        <dbReference type="SAM" id="Phobius"/>
    </source>
</evidence>
<dbReference type="Pfam" id="PF13385">
    <property type="entry name" value="Laminin_G_3"/>
    <property type="match status" value="1"/>
</dbReference>
<sequence length="256" mass="29845">MDAVKSRLTGFTQDNSTMSMLIKAVLAVAFCMVLIKAMKRMVKGYKDYKNSAPWILKGTKNAQKRMIILQDPSKEGAKTLGRSKNEEGGLEFSYVMWMYVEDWSYKYGQWKHIMHKGNESSWPLRAPGMWLHPKKNSLRVYMNTFKDVGEFVDVDNIPLRKWFNVFVCVKQKSLDIYINGNLIKKKELSGLPRQNYGDIYVNAFRGFSGYLSNMRYYDYYLSYSEMRKHLSRGPSSMPCVDSNESPPYLTANWWTN</sequence>
<keyword evidence="1" id="KW-0812">Transmembrane</keyword>
<reference evidence="2" key="1">
    <citation type="journal article" date="2020" name="Nature">
        <title>Giant virus diversity and host interactions through global metagenomics.</title>
        <authorList>
            <person name="Schulz F."/>
            <person name="Roux S."/>
            <person name="Paez-Espino D."/>
            <person name="Jungbluth S."/>
            <person name="Walsh D.A."/>
            <person name="Denef V.J."/>
            <person name="McMahon K.D."/>
            <person name="Konstantinidis K.T."/>
            <person name="Eloe-Fadrosh E.A."/>
            <person name="Kyrpides N.C."/>
            <person name="Woyke T."/>
        </authorList>
    </citation>
    <scope>NUCLEOTIDE SEQUENCE</scope>
    <source>
        <strain evidence="2">GVMAG-S-1017745-26</strain>
    </source>
</reference>
<name>A0A6C0LXA9_9ZZZZ</name>
<feature type="transmembrane region" description="Helical" evidence="1">
    <location>
        <begin position="20"/>
        <end position="38"/>
    </location>
</feature>
<evidence type="ECO:0000313" key="2">
    <source>
        <dbReference type="EMBL" id="QHU35399.1"/>
    </source>
</evidence>